<evidence type="ECO:0000256" key="1">
    <source>
        <dbReference type="SAM" id="SignalP"/>
    </source>
</evidence>
<organism evidence="2 3">
    <name type="scientific">Marinospirillum celere</name>
    <dbReference type="NCBI Taxonomy" id="1122252"/>
    <lineage>
        <taxon>Bacteria</taxon>
        <taxon>Pseudomonadati</taxon>
        <taxon>Pseudomonadota</taxon>
        <taxon>Gammaproteobacteria</taxon>
        <taxon>Oceanospirillales</taxon>
        <taxon>Oceanospirillaceae</taxon>
        <taxon>Marinospirillum</taxon>
    </lineage>
</organism>
<keyword evidence="3" id="KW-1185">Reference proteome</keyword>
<dbReference type="AlphaFoldDB" id="A0A1I1G8J0"/>
<keyword evidence="1" id="KW-0732">Signal</keyword>
<gene>
    <name evidence="2" type="ORF">SAMN05660443_1455</name>
</gene>
<dbReference type="PROSITE" id="PS51257">
    <property type="entry name" value="PROKAR_LIPOPROTEIN"/>
    <property type="match status" value="1"/>
</dbReference>
<feature type="chain" id="PRO_5011795679" description="Glucose-inhibited division protein B" evidence="1">
    <location>
        <begin position="23"/>
        <end position="109"/>
    </location>
</feature>
<name>A0A1I1G8J0_9GAMM</name>
<feature type="signal peptide" evidence="1">
    <location>
        <begin position="1"/>
        <end position="22"/>
    </location>
</feature>
<evidence type="ECO:0008006" key="4">
    <source>
        <dbReference type="Google" id="ProtNLM"/>
    </source>
</evidence>
<reference evidence="2 3" key="1">
    <citation type="submission" date="2016-10" db="EMBL/GenBank/DDBJ databases">
        <authorList>
            <person name="de Groot N.N."/>
        </authorList>
    </citation>
    <scope>NUCLEOTIDE SEQUENCE [LARGE SCALE GENOMIC DNA]</scope>
    <source>
        <strain evidence="2 3">DSM 18438</strain>
    </source>
</reference>
<dbReference type="EMBL" id="FOLH01000002">
    <property type="protein sequence ID" value="SFC07696.1"/>
    <property type="molecule type" value="Genomic_DNA"/>
</dbReference>
<dbReference type="RefSeq" id="WP_091961290.1">
    <property type="nucleotide sequence ID" value="NZ_FOLH01000002.1"/>
</dbReference>
<accession>A0A1I1G8J0</accession>
<sequence length="109" mass="12242">MKFKTGLVVALFVTLLVGCSGSTDEVSLDFLVLHSGSYDGRTLTVEGQVRGLEEPEHYWLEDDRYNRVGLSPDQEVKPYLDQSVRVTGRFEASGDKGRQIRVHQIEALE</sequence>
<dbReference type="OrthoDB" id="5786500at2"/>
<evidence type="ECO:0000313" key="2">
    <source>
        <dbReference type="EMBL" id="SFC07696.1"/>
    </source>
</evidence>
<dbReference type="STRING" id="1122252.SAMN05660443_1455"/>
<evidence type="ECO:0000313" key="3">
    <source>
        <dbReference type="Proteomes" id="UP000199058"/>
    </source>
</evidence>
<proteinExistence type="predicted"/>
<dbReference type="Proteomes" id="UP000199058">
    <property type="component" value="Unassembled WGS sequence"/>
</dbReference>
<protein>
    <recommendedName>
        <fullName evidence="4">Glucose-inhibited division protein B</fullName>
    </recommendedName>
</protein>